<dbReference type="SMART" id="SM00935">
    <property type="entry name" value="OmpH"/>
    <property type="match status" value="1"/>
</dbReference>
<evidence type="ECO:0000313" key="4">
    <source>
        <dbReference type="EMBL" id="MEN7551263.1"/>
    </source>
</evidence>
<evidence type="ECO:0000256" key="2">
    <source>
        <dbReference type="ARBA" id="ARBA00022729"/>
    </source>
</evidence>
<gene>
    <name evidence="4" type="ORF">AAG747_25320</name>
</gene>
<dbReference type="Pfam" id="PF03938">
    <property type="entry name" value="OmpH"/>
    <property type="match status" value="1"/>
</dbReference>
<dbReference type="SUPFAM" id="SSF111384">
    <property type="entry name" value="OmpH-like"/>
    <property type="match status" value="1"/>
</dbReference>
<dbReference type="RefSeq" id="WP_346824044.1">
    <property type="nucleotide sequence ID" value="NZ_JBDKWZ010000021.1"/>
</dbReference>
<keyword evidence="3" id="KW-0175">Coiled coil</keyword>
<keyword evidence="5" id="KW-1185">Reference proteome</keyword>
<dbReference type="GO" id="GO:0005829">
    <property type="term" value="C:cytosol"/>
    <property type="evidence" value="ECO:0007669"/>
    <property type="project" value="TreeGrafter"/>
</dbReference>
<reference evidence="4 5" key="1">
    <citation type="submission" date="2024-04" db="EMBL/GenBank/DDBJ databases">
        <title>Novel genus in family Flammeovirgaceae.</title>
        <authorList>
            <person name="Nguyen T.H."/>
            <person name="Vuong T.Q."/>
            <person name="Le H."/>
            <person name="Kim S.-G."/>
        </authorList>
    </citation>
    <scope>NUCLEOTIDE SEQUENCE [LARGE SCALE GENOMIC DNA]</scope>
    <source>
        <strain evidence="4 5">JCM 23209</strain>
    </source>
</reference>
<comment type="similarity">
    <text evidence="1">Belongs to the Skp family.</text>
</comment>
<comment type="caution">
    <text evidence="4">The sequence shown here is derived from an EMBL/GenBank/DDBJ whole genome shotgun (WGS) entry which is preliminary data.</text>
</comment>
<sequence>MKKSLQLILIIILLVSNAVLYFLYFSTSQKMAYVDSNQLLNGYQGMIDARAAYQQKTVTWQANIDTLTQEIHKKLQDYEKNVARMSKKEKELSQELLKTKQQQLGQYQEAIRQKAQAEDQKLTESVINEVNAYLAEYGKKQNYQIILAATNAGNIVYAEEMLNITEEVLKGLNKNYVKP</sequence>
<evidence type="ECO:0000256" key="1">
    <source>
        <dbReference type="ARBA" id="ARBA00009091"/>
    </source>
</evidence>
<dbReference type="InterPro" id="IPR024930">
    <property type="entry name" value="Skp_dom_sf"/>
</dbReference>
<evidence type="ECO:0000256" key="3">
    <source>
        <dbReference type="SAM" id="Coils"/>
    </source>
</evidence>
<evidence type="ECO:0000313" key="5">
    <source>
        <dbReference type="Proteomes" id="UP001403385"/>
    </source>
</evidence>
<accession>A0AAW9SFI6</accession>
<organism evidence="4 5">
    <name type="scientific">Rapidithrix thailandica</name>
    <dbReference type="NCBI Taxonomy" id="413964"/>
    <lineage>
        <taxon>Bacteria</taxon>
        <taxon>Pseudomonadati</taxon>
        <taxon>Bacteroidota</taxon>
        <taxon>Cytophagia</taxon>
        <taxon>Cytophagales</taxon>
        <taxon>Flammeovirgaceae</taxon>
        <taxon>Rapidithrix</taxon>
    </lineage>
</organism>
<dbReference type="EMBL" id="JBDKWZ010000021">
    <property type="protein sequence ID" value="MEN7551263.1"/>
    <property type="molecule type" value="Genomic_DNA"/>
</dbReference>
<keyword evidence="2" id="KW-0732">Signal</keyword>
<feature type="coiled-coil region" evidence="3">
    <location>
        <begin position="68"/>
        <end position="120"/>
    </location>
</feature>
<dbReference type="PANTHER" id="PTHR35089">
    <property type="entry name" value="CHAPERONE PROTEIN SKP"/>
    <property type="match status" value="1"/>
</dbReference>
<dbReference type="AlphaFoldDB" id="A0AAW9SFI6"/>
<dbReference type="GO" id="GO:0050821">
    <property type="term" value="P:protein stabilization"/>
    <property type="evidence" value="ECO:0007669"/>
    <property type="project" value="TreeGrafter"/>
</dbReference>
<name>A0AAW9SFI6_9BACT</name>
<dbReference type="Gene3D" id="3.30.910.20">
    <property type="entry name" value="Skp domain"/>
    <property type="match status" value="1"/>
</dbReference>
<proteinExistence type="inferred from homology"/>
<dbReference type="InterPro" id="IPR005632">
    <property type="entry name" value="Chaperone_Skp"/>
</dbReference>
<dbReference type="GO" id="GO:0051082">
    <property type="term" value="F:unfolded protein binding"/>
    <property type="evidence" value="ECO:0007669"/>
    <property type="project" value="InterPro"/>
</dbReference>
<protein>
    <submittedName>
        <fullName evidence="4">OmpH family outer membrane protein</fullName>
    </submittedName>
</protein>
<dbReference type="PANTHER" id="PTHR35089:SF1">
    <property type="entry name" value="CHAPERONE PROTEIN SKP"/>
    <property type="match status" value="1"/>
</dbReference>
<dbReference type="Proteomes" id="UP001403385">
    <property type="component" value="Unassembled WGS sequence"/>
</dbReference>